<keyword evidence="2" id="KW-1185">Reference proteome</keyword>
<proteinExistence type="predicted"/>
<dbReference type="OrthoDB" id="4636359at2759"/>
<sequence>MARIANSKGADIRLPASSCLGKHPDGLLFLDTLQFHPEIYMQDDEPQSIFGVRHSYVDRLAGGGFHLAMTLLTLDMASCSKFLQCFYDEAMIQHPERAPYGCRIDRLSPHLDSRQYPGTYVSPLCVKMMPSFLANSGGDYLSHAFRRLYRQRAWAILDDEGTYPKEVGLPSIEDFESHEYQLRRKYENTRIARDAGRGIVDRMRMGVFQSLNRKALKNDVEEYPALAEMVRVGFWERHVVDCPRV</sequence>
<evidence type="ECO:0000313" key="2">
    <source>
        <dbReference type="Proteomes" id="UP000717696"/>
    </source>
</evidence>
<protein>
    <submittedName>
        <fullName evidence="1">Uncharacterized protein</fullName>
    </submittedName>
</protein>
<gene>
    <name evidence="1" type="ORF">B0J13DRAFT_641918</name>
</gene>
<dbReference type="Proteomes" id="UP000717696">
    <property type="component" value="Unassembled WGS sequence"/>
</dbReference>
<accession>A0A9P9IS82</accession>
<reference evidence="1" key="1">
    <citation type="journal article" date="2021" name="Nat. Commun.">
        <title>Genetic determinants of endophytism in the Arabidopsis root mycobiome.</title>
        <authorList>
            <person name="Mesny F."/>
            <person name="Miyauchi S."/>
            <person name="Thiergart T."/>
            <person name="Pickel B."/>
            <person name="Atanasova L."/>
            <person name="Karlsson M."/>
            <person name="Huettel B."/>
            <person name="Barry K.W."/>
            <person name="Haridas S."/>
            <person name="Chen C."/>
            <person name="Bauer D."/>
            <person name="Andreopoulos W."/>
            <person name="Pangilinan J."/>
            <person name="LaButti K."/>
            <person name="Riley R."/>
            <person name="Lipzen A."/>
            <person name="Clum A."/>
            <person name="Drula E."/>
            <person name="Henrissat B."/>
            <person name="Kohler A."/>
            <person name="Grigoriev I.V."/>
            <person name="Martin F.M."/>
            <person name="Hacquard S."/>
        </authorList>
    </citation>
    <scope>NUCLEOTIDE SEQUENCE</scope>
    <source>
        <strain evidence="1">MPI-CAGE-AT-0021</strain>
    </source>
</reference>
<organism evidence="1 2">
    <name type="scientific">Dactylonectria estremocensis</name>
    <dbReference type="NCBI Taxonomy" id="1079267"/>
    <lineage>
        <taxon>Eukaryota</taxon>
        <taxon>Fungi</taxon>
        <taxon>Dikarya</taxon>
        <taxon>Ascomycota</taxon>
        <taxon>Pezizomycotina</taxon>
        <taxon>Sordariomycetes</taxon>
        <taxon>Hypocreomycetidae</taxon>
        <taxon>Hypocreales</taxon>
        <taxon>Nectriaceae</taxon>
        <taxon>Dactylonectria</taxon>
    </lineage>
</organism>
<dbReference type="AlphaFoldDB" id="A0A9P9IS82"/>
<comment type="caution">
    <text evidence="1">The sequence shown here is derived from an EMBL/GenBank/DDBJ whole genome shotgun (WGS) entry which is preliminary data.</text>
</comment>
<dbReference type="EMBL" id="JAGMUU010000018">
    <property type="protein sequence ID" value="KAH7133338.1"/>
    <property type="molecule type" value="Genomic_DNA"/>
</dbReference>
<name>A0A9P9IS82_9HYPO</name>
<evidence type="ECO:0000313" key="1">
    <source>
        <dbReference type="EMBL" id="KAH7133338.1"/>
    </source>
</evidence>